<organism evidence="2">
    <name type="scientific">Sporolactobacillus sp. Y61</name>
    <dbReference type="NCBI Taxonomy" id="3160863"/>
    <lineage>
        <taxon>Bacteria</taxon>
        <taxon>Bacillati</taxon>
        <taxon>Bacillota</taxon>
        <taxon>Bacilli</taxon>
        <taxon>Bacillales</taxon>
        <taxon>Sporolactobacillaceae</taxon>
        <taxon>Sporolactobacillus</taxon>
    </lineage>
</organism>
<protein>
    <submittedName>
        <fullName evidence="2">Glycosyltransferase family 2 protein</fullName>
        <ecNumber evidence="2">2.4.-.-</ecNumber>
    </submittedName>
</protein>
<reference evidence="2" key="1">
    <citation type="submission" date="2024-06" db="EMBL/GenBank/DDBJ databases">
        <authorList>
            <person name="Fan A."/>
            <person name="Zhang F.Y."/>
            <person name="Zhang L."/>
        </authorList>
    </citation>
    <scope>NUCLEOTIDE SEQUENCE</scope>
    <source>
        <strain evidence="2">Y61</strain>
    </source>
</reference>
<dbReference type="PANTHER" id="PTHR43685:SF2">
    <property type="entry name" value="GLYCOSYLTRANSFERASE 2-LIKE DOMAIN-CONTAINING PROTEIN"/>
    <property type="match status" value="1"/>
</dbReference>
<dbReference type="Pfam" id="PF00535">
    <property type="entry name" value="Glycos_transf_2"/>
    <property type="match status" value="1"/>
</dbReference>
<gene>
    <name evidence="2" type="ORF">ABNN70_07160</name>
</gene>
<dbReference type="EMBL" id="CP159510">
    <property type="protein sequence ID" value="XCJ18210.1"/>
    <property type="molecule type" value="Genomic_DNA"/>
</dbReference>
<dbReference type="InterPro" id="IPR050834">
    <property type="entry name" value="Glycosyltransf_2"/>
</dbReference>
<dbReference type="RefSeq" id="WP_353949279.1">
    <property type="nucleotide sequence ID" value="NZ_CP159510.1"/>
</dbReference>
<feature type="domain" description="Glycosyltransferase 2-like" evidence="1">
    <location>
        <begin position="9"/>
        <end position="138"/>
    </location>
</feature>
<dbReference type="Gene3D" id="3.90.550.10">
    <property type="entry name" value="Spore Coat Polysaccharide Biosynthesis Protein SpsA, Chain A"/>
    <property type="match status" value="1"/>
</dbReference>
<dbReference type="InterPro" id="IPR001173">
    <property type="entry name" value="Glyco_trans_2-like"/>
</dbReference>
<dbReference type="GO" id="GO:0016757">
    <property type="term" value="F:glycosyltransferase activity"/>
    <property type="evidence" value="ECO:0007669"/>
    <property type="project" value="UniProtKB-KW"/>
</dbReference>
<dbReference type="AlphaFoldDB" id="A0AAU8IIF8"/>
<sequence>MVQIDPEVSVITPAWNAEKTIEEVISSVRAQTFANWEMVIVDDGSSDGTREKLVAATLADERIHPVFLSENSGAAAARNKALYLARGRFVAFLDSDDRWKPDKLAKQLAFMKKHQYAFTFTGYEYMDASGRPLNKIIHAPQRVTYHDLLKNTIVGCLTVMIDRNQTGRFQMPDLRSRQDLATWLKLLKQGFTAYGLDENLSAYRVGSRNALSGNKWKAAKKTWFVFRRVEGLPLPEACWYFCHYAANAAIKRFS</sequence>
<dbReference type="NCBIfam" id="NF047683">
    <property type="entry name" value="TeichurnBiosyTuaG"/>
    <property type="match status" value="1"/>
</dbReference>
<dbReference type="FunFam" id="3.90.550.10:FF:000130">
    <property type="entry name" value="Family 2 glycosyl transferase"/>
    <property type="match status" value="1"/>
</dbReference>
<evidence type="ECO:0000259" key="1">
    <source>
        <dbReference type="Pfam" id="PF00535"/>
    </source>
</evidence>
<dbReference type="PANTHER" id="PTHR43685">
    <property type="entry name" value="GLYCOSYLTRANSFERASE"/>
    <property type="match status" value="1"/>
</dbReference>
<dbReference type="InterPro" id="IPR029044">
    <property type="entry name" value="Nucleotide-diphossugar_trans"/>
</dbReference>
<name>A0AAU8IIF8_9BACL</name>
<keyword evidence="2" id="KW-0808">Transferase</keyword>
<keyword evidence="2" id="KW-0328">Glycosyltransferase</keyword>
<evidence type="ECO:0000313" key="2">
    <source>
        <dbReference type="EMBL" id="XCJ18210.1"/>
    </source>
</evidence>
<dbReference type="SUPFAM" id="SSF53448">
    <property type="entry name" value="Nucleotide-diphospho-sugar transferases"/>
    <property type="match status" value="1"/>
</dbReference>
<dbReference type="EC" id="2.4.-.-" evidence="2"/>
<dbReference type="CDD" id="cd00761">
    <property type="entry name" value="Glyco_tranf_GTA_type"/>
    <property type="match status" value="1"/>
</dbReference>
<proteinExistence type="predicted"/>
<accession>A0AAU8IIF8</accession>